<keyword evidence="2 6" id="KW-0547">Nucleotide-binding</keyword>
<comment type="pathway">
    <text evidence="6">Cofactor biosynthesis; coenzyme A biosynthesis.</text>
</comment>
<protein>
    <recommendedName>
        <fullName evidence="6">GTP-dependent dephospho-CoA kinase</fullName>
        <ecNumber evidence="6">2.7.1.237</ecNumber>
    </recommendedName>
    <alternativeName>
        <fullName evidence="6">Dephospho-coenzyme A kinase</fullName>
        <shortName evidence="6">DPCK</shortName>
    </alternativeName>
</protein>
<feature type="binding site" evidence="6">
    <location>
        <position position="51"/>
    </location>
    <ligand>
        <name>GTP</name>
        <dbReference type="ChEBI" id="CHEBI:37565"/>
    </ligand>
</feature>
<dbReference type="Pfam" id="PF04019">
    <property type="entry name" value="DUF359"/>
    <property type="match status" value="1"/>
</dbReference>
<dbReference type="InterPro" id="IPR054930">
    <property type="entry name" value="deph_CoA_kin_Thcocales"/>
</dbReference>
<dbReference type="UniPathway" id="UPA00241"/>
<reference evidence="7 8" key="1">
    <citation type="submission" date="2014-01" db="EMBL/GenBank/DDBJ databases">
        <title>Genome sequencing of Thermococcus guaymasensis.</title>
        <authorList>
            <person name="Zhang X."/>
            <person name="Alvare G."/>
            <person name="Fristensky B."/>
            <person name="Chen L."/>
            <person name="Suen T."/>
            <person name="Chen Q."/>
            <person name="Ma K."/>
        </authorList>
    </citation>
    <scope>NUCLEOTIDE SEQUENCE [LARGE SCALE GENOMIC DNA]</scope>
    <source>
        <strain evidence="7 8">DSM 11113</strain>
    </source>
</reference>
<feature type="binding site" evidence="6">
    <location>
        <position position="70"/>
    </location>
    <ligand>
        <name>GTP</name>
        <dbReference type="ChEBI" id="CHEBI:37565"/>
    </ligand>
</feature>
<dbReference type="EC" id="2.7.1.237" evidence="6"/>
<dbReference type="GO" id="GO:0015937">
    <property type="term" value="P:coenzyme A biosynthetic process"/>
    <property type="evidence" value="ECO:0007669"/>
    <property type="project" value="UniProtKB-UniRule"/>
</dbReference>
<feature type="binding site" evidence="6">
    <location>
        <position position="128"/>
    </location>
    <ligand>
        <name>GTP</name>
        <dbReference type="ChEBI" id="CHEBI:37565"/>
    </ligand>
</feature>
<name>A0A0X1KKP6_9EURY</name>
<feature type="binding site" evidence="6">
    <location>
        <position position="52"/>
    </location>
    <ligand>
        <name>GTP</name>
        <dbReference type="ChEBI" id="CHEBI:37565"/>
    </ligand>
</feature>
<organism evidence="7 8">
    <name type="scientific">Thermococcus guaymasensis DSM 11113</name>
    <dbReference type="NCBI Taxonomy" id="1432656"/>
    <lineage>
        <taxon>Archaea</taxon>
        <taxon>Methanobacteriati</taxon>
        <taxon>Methanobacteriota</taxon>
        <taxon>Thermococci</taxon>
        <taxon>Thermococcales</taxon>
        <taxon>Thermococcaceae</taxon>
        <taxon>Thermococcus</taxon>
    </lineage>
</organism>
<evidence type="ECO:0000313" key="8">
    <source>
        <dbReference type="Proteomes" id="UP000062043"/>
    </source>
</evidence>
<dbReference type="NCBIfam" id="NF002248">
    <property type="entry name" value="PRK01160.1-3"/>
    <property type="match status" value="1"/>
</dbReference>
<comment type="similarity">
    <text evidence="6">Belongs to the GTP-dependent DPCK family.</text>
</comment>
<keyword evidence="8" id="KW-1185">Reference proteome</keyword>
<dbReference type="NCBIfam" id="NF041125">
    <property type="entry name" value="deph_CoA_kin_Thcocales"/>
    <property type="match status" value="1"/>
</dbReference>
<keyword evidence="5 6" id="KW-0342">GTP-binding</keyword>
<keyword evidence="4 6" id="KW-0173">Coenzyme A biosynthesis</keyword>
<evidence type="ECO:0000256" key="4">
    <source>
        <dbReference type="ARBA" id="ARBA00022993"/>
    </source>
</evidence>
<proteinExistence type="inferred from homology"/>
<dbReference type="EMBL" id="CP007140">
    <property type="protein sequence ID" value="AJC71843.1"/>
    <property type="molecule type" value="Genomic_DNA"/>
</dbReference>
<dbReference type="RefSeq" id="WP_062371947.1">
    <property type="nucleotide sequence ID" value="NZ_CP007140.1"/>
</dbReference>
<evidence type="ECO:0000256" key="5">
    <source>
        <dbReference type="ARBA" id="ARBA00023134"/>
    </source>
</evidence>
<evidence type="ECO:0000256" key="6">
    <source>
        <dbReference type="HAMAP-Rule" id="MF_00590"/>
    </source>
</evidence>
<dbReference type="InterPro" id="IPR007164">
    <property type="entry name" value="GTP-dep_dephospho-CoA_kin"/>
</dbReference>
<feature type="binding site" evidence="6">
    <location>
        <position position="53"/>
    </location>
    <ligand>
        <name>GTP</name>
        <dbReference type="ChEBI" id="CHEBI:37565"/>
    </ligand>
</feature>
<keyword evidence="1 6" id="KW-0808">Transferase</keyword>
<keyword evidence="3 6" id="KW-0418">Kinase</keyword>
<dbReference type="HAMAP" id="MF_00590">
    <property type="entry name" value="Dephospho_CoA_kinase_GTP_dep"/>
    <property type="match status" value="1"/>
</dbReference>
<evidence type="ECO:0000313" key="7">
    <source>
        <dbReference type="EMBL" id="AJC71843.1"/>
    </source>
</evidence>
<dbReference type="Proteomes" id="UP000062043">
    <property type="component" value="Chromosome"/>
</dbReference>
<dbReference type="OrthoDB" id="15447at2157"/>
<dbReference type="PANTHER" id="PTHR40732:SF1">
    <property type="entry name" value="GTP-DEPENDENT DEPHOSPHO-COA KINASE"/>
    <property type="match status" value="1"/>
</dbReference>
<feature type="binding site" evidence="6">
    <location>
        <position position="151"/>
    </location>
    <ligand>
        <name>GTP</name>
        <dbReference type="ChEBI" id="CHEBI:37565"/>
    </ligand>
</feature>
<dbReference type="AlphaFoldDB" id="A0A0X1KKP6"/>
<comment type="caution">
    <text evidence="6">Lacks conserved residue(s) required for the propagation of feature annotation.</text>
</comment>
<comment type="function">
    <text evidence="6">Catalyzes the GTP-dependent phosphorylation of the 3'-hydroxyl group of dephosphocoenzyme A to form coenzyme A (CoA).</text>
</comment>
<evidence type="ECO:0000256" key="1">
    <source>
        <dbReference type="ARBA" id="ARBA00022679"/>
    </source>
</evidence>
<dbReference type="PIRSF" id="PIRSF006533">
    <property type="entry name" value="UCP006533"/>
    <property type="match status" value="1"/>
</dbReference>
<dbReference type="STRING" id="1432656.X802_06475"/>
<comment type="catalytic activity">
    <reaction evidence="6">
        <text>3'-dephospho-CoA + GTP = GDP + CoA + H(+)</text>
        <dbReference type="Rhea" id="RHEA:61156"/>
        <dbReference type="ChEBI" id="CHEBI:15378"/>
        <dbReference type="ChEBI" id="CHEBI:37565"/>
        <dbReference type="ChEBI" id="CHEBI:57287"/>
        <dbReference type="ChEBI" id="CHEBI:57328"/>
        <dbReference type="ChEBI" id="CHEBI:58189"/>
        <dbReference type="EC" id="2.7.1.237"/>
    </reaction>
</comment>
<gene>
    <name evidence="7" type="ORF">X802_06475</name>
</gene>
<evidence type="ECO:0000256" key="3">
    <source>
        <dbReference type="ARBA" id="ARBA00022777"/>
    </source>
</evidence>
<dbReference type="PATRIC" id="fig|1432656.3.peg.1256"/>
<dbReference type="KEGG" id="tgy:X802_06475"/>
<dbReference type="GO" id="GO:0016301">
    <property type="term" value="F:kinase activity"/>
    <property type="evidence" value="ECO:0007669"/>
    <property type="project" value="UniProtKB-UniRule"/>
</dbReference>
<dbReference type="GeneID" id="27135300"/>
<evidence type="ECO:0000256" key="2">
    <source>
        <dbReference type="ARBA" id="ARBA00022741"/>
    </source>
</evidence>
<dbReference type="PANTHER" id="PTHR40732">
    <property type="entry name" value="UPF0218 PROTEIN TK1697"/>
    <property type="match status" value="1"/>
</dbReference>
<sequence>MCGNFYFYLPPSLRKELKMPLGELVRGEIPEPYRKILPALRRASFLITVGDVVTENVIRLGVHPSVAIYDHRTKRKEYAPSVGDSEVVFLTVKNPPGTITKALLNAIRKGVEIAGRGKKVHIKVNGEEDLAAIPAVLYAPYESLVLYGQPDEGVVLIKVTPECKRRCARILANMEVVRDGD</sequence>
<accession>A0A0X1KKP6</accession>
<dbReference type="GO" id="GO:0005525">
    <property type="term" value="F:GTP binding"/>
    <property type="evidence" value="ECO:0007669"/>
    <property type="project" value="UniProtKB-UniRule"/>
</dbReference>